<evidence type="ECO:0000313" key="2">
    <source>
        <dbReference type="Proteomes" id="UP000240865"/>
    </source>
</evidence>
<evidence type="ECO:0000313" key="1">
    <source>
        <dbReference type="EMBL" id="AUS03463.1"/>
    </source>
</evidence>
<sequence length="106" mass="12343">MGKDRLFQRLNIAERDQGFEYYVDELLEEECLEGGAVIGIAKQIVSKGVPSLSELQLRTFINHGIWEHYYLEECGRCGEEIPWSEMRFALEHGNCSYCQHKIDKDE</sequence>
<dbReference type="EMBL" id="MG727697">
    <property type="protein sequence ID" value="AUS03463.1"/>
    <property type="molecule type" value="Genomic_DNA"/>
</dbReference>
<accession>A0A2I7SC36</accession>
<dbReference type="Proteomes" id="UP000240865">
    <property type="component" value="Segment"/>
</dbReference>
<name>A0A2I7SC36_9CAUD</name>
<keyword evidence="2" id="KW-1185">Reference proteome</keyword>
<organism evidence="1 2">
    <name type="scientific">Paenibacillus phage Dragolir</name>
    <dbReference type="NCBI Taxonomy" id="2070190"/>
    <lineage>
        <taxon>Viruses</taxon>
        <taxon>Duplodnaviria</taxon>
        <taxon>Heunggongvirae</taxon>
        <taxon>Uroviricota</taxon>
        <taxon>Caudoviricetes</taxon>
        <taxon>Gochnauervirinae</taxon>
        <taxon>Dragolirvirus</taxon>
        <taxon>Dragolirvirus dragolir</taxon>
    </lineage>
</organism>
<proteinExistence type="predicted"/>
<protein>
    <recommendedName>
        <fullName evidence="3">DksA C4-type domain-containing protein</fullName>
    </recommendedName>
</protein>
<reference evidence="1 2" key="1">
    <citation type="submission" date="2017-12" db="EMBL/GenBank/DDBJ databases">
        <authorList>
            <person name="Hurst M.R.H."/>
        </authorList>
    </citation>
    <scope>NUCLEOTIDE SEQUENCE [LARGE SCALE GENOMIC DNA]</scope>
</reference>
<evidence type="ECO:0008006" key="3">
    <source>
        <dbReference type="Google" id="ProtNLM"/>
    </source>
</evidence>
<gene>
    <name evidence="1" type="ORF">DRAGOLIR_66</name>
</gene>